<comment type="caution">
    <text evidence="9">The sequence shown here is derived from an EMBL/GenBank/DDBJ whole genome shotgun (WGS) entry which is preliminary data.</text>
</comment>
<dbReference type="GO" id="GO:0035735">
    <property type="term" value="P:intraciliary transport involved in cilium assembly"/>
    <property type="evidence" value="ECO:0007669"/>
    <property type="project" value="TreeGrafter"/>
</dbReference>
<dbReference type="VEuPathDB" id="TrichDB:TRFO_06065"/>
<evidence type="ECO:0000256" key="6">
    <source>
        <dbReference type="ARBA" id="ARBA00023273"/>
    </source>
</evidence>
<dbReference type="FunFam" id="1.25.40.10:FF:001821">
    <property type="entry name" value="TPR Domain containing protein"/>
    <property type="match status" value="1"/>
</dbReference>
<dbReference type="GO" id="GO:0097546">
    <property type="term" value="C:ciliary base"/>
    <property type="evidence" value="ECO:0007669"/>
    <property type="project" value="TreeGrafter"/>
</dbReference>
<keyword evidence="6" id="KW-0966">Cell projection</keyword>
<dbReference type="Pfam" id="PF13432">
    <property type="entry name" value="TPR_16"/>
    <property type="match status" value="1"/>
</dbReference>
<comment type="similarity">
    <text evidence="2">Belongs to the IFT56 family.</text>
</comment>
<evidence type="ECO:0000313" key="9">
    <source>
        <dbReference type="EMBL" id="OHT05070.1"/>
    </source>
</evidence>
<dbReference type="GO" id="GO:0030992">
    <property type="term" value="C:intraciliary transport particle B"/>
    <property type="evidence" value="ECO:0007669"/>
    <property type="project" value="TreeGrafter"/>
</dbReference>
<keyword evidence="8" id="KW-1133">Transmembrane helix</keyword>
<evidence type="ECO:0000256" key="4">
    <source>
        <dbReference type="ARBA" id="ARBA00022737"/>
    </source>
</evidence>
<keyword evidence="8" id="KW-0472">Membrane</keyword>
<feature type="transmembrane region" description="Helical" evidence="8">
    <location>
        <begin position="30"/>
        <end position="48"/>
    </location>
</feature>
<keyword evidence="8" id="KW-0812">Transmembrane</keyword>
<keyword evidence="4" id="KW-0677">Repeat</keyword>
<dbReference type="InterPro" id="IPR030511">
    <property type="entry name" value="TTC26"/>
</dbReference>
<feature type="repeat" description="TPR" evidence="7">
    <location>
        <begin position="212"/>
        <end position="245"/>
    </location>
</feature>
<dbReference type="GO" id="GO:0035720">
    <property type="term" value="P:intraciliary anterograde transport"/>
    <property type="evidence" value="ECO:0007669"/>
    <property type="project" value="TreeGrafter"/>
</dbReference>
<feature type="repeat" description="TPR" evidence="7">
    <location>
        <begin position="118"/>
        <end position="151"/>
    </location>
</feature>
<dbReference type="Proteomes" id="UP000179807">
    <property type="component" value="Unassembled WGS sequence"/>
</dbReference>
<dbReference type="OrthoDB" id="95390at2759"/>
<name>A0A1J4K5W2_9EUKA</name>
<keyword evidence="10" id="KW-1185">Reference proteome</keyword>
<dbReference type="RefSeq" id="XP_068358206.1">
    <property type="nucleotide sequence ID" value="XM_068492871.1"/>
</dbReference>
<organism evidence="9 10">
    <name type="scientific">Tritrichomonas foetus</name>
    <dbReference type="NCBI Taxonomy" id="1144522"/>
    <lineage>
        <taxon>Eukaryota</taxon>
        <taxon>Metamonada</taxon>
        <taxon>Parabasalia</taxon>
        <taxon>Tritrichomonadida</taxon>
        <taxon>Tritrichomonadidae</taxon>
        <taxon>Tritrichomonas</taxon>
    </lineage>
</organism>
<dbReference type="AlphaFoldDB" id="A0A1J4K5W2"/>
<dbReference type="EMBL" id="MLAK01000771">
    <property type="protein sequence ID" value="OHT05070.1"/>
    <property type="molecule type" value="Genomic_DNA"/>
</dbReference>
<dbReference type="GO" id="GO:0120170">
    <property type="term" value="F:intraciliary transport particle B binding"/>
    <property type="evidence" value="ECO:0007669"/>
    <property type="project" value="TreeGrafter"/>
</dbReference>
<evidence type="ECO:0000256" key="5">
    <source>
        <dbReference type="ARBA" id="ARBA00022803"/>
    </source>
</evidence>
<dbReference type="Gene3D" id="1.25.40.10">
    <property type="entry name" value="Tetratricopeptide repeat domain"/>
    <property type="match status" value="3"/>
</dbReference>
<evidence type="ECO:0000256" key="2">
    <source>
        <dbReference type="ARBA" id="ARBA00007834"/>
    </source>
</evidence>
<evidence type="ECO:0000256" key="7">
    <source>
        <dbReference type="PROSITE-ProRule" id="PRU00339"/>
    </source>
</evidence>
<dbReference type="PROSITE" id="PS50005">
    <property type="entry name" value="TPR"/>
    <property type="match status" value="2"/>
</dbReference>
<dbReference type="Pfam" id="PF14559">
    <property type="entry name" value="TPR_19"/>
    <property type="match status" value="1"/>
</dbReference>
<accession>A0A1J4K5W2</accession>
<dbReference type="GeneID" id="94827575"/>
<dbReference type="PANTHER" id="PTHR14781">
    <property type="entry name" value="INTRAFLAGELLAR TRANSPORT PROTEIN 56"/>
    <property type="match status" value="1"/>
</dbReference>
<proteinExistence type="inferred from homology"/>
<evidence type="ECO:0000256" key="3">
    <source>
        <dbReference type="ARBA" id="ARBA00019387"/>
    </source>
</evidence>
<comment type="subcellular location">
    <subcellularLocation>
        <location evidence="1">Cell projection</location>
        <location evidence="1">Cilium</location>
    </subcellularLocation>
</comment>
<keyword evidence="5 7" id="KW-0802">TPR repeat</keyword>
<sequence length="618" mass="71196">MFFWRLKHIEEIPEECRFIIIRPYMFIKSYSLNFFYLPFLLGIMIKIVTRINGLQMIVGAKKKKHSTQPKETRAQEVPIPQPETNEQIILQSIENRDYTAAATFIEFIRDELKVPYTKELALWHGYSLFHQGEYLKAIDVYEKLLESEPDDLSLHLYISSCHYYNQSFDEAQASAEKGPTCDFKTRLLFHISHQRGDDQQLFKAHSELVGTLENQLSLAAIHFMRTHYQDAIDLYERLLQQHPDFLALYVYIAMCQYKLDQFQEANDSVDQYLAVNSDSAVGLNLKACAYLRLFEEPDIAESQLLQIRKFSSASYHFVEALIEHNLVVFHNGTDGFTVLPKIVESLPEARFNLALLYMRESNSPEAFNLLQDFTPLDINDMILKGTVLLAVGQLNGDTGILEEANNVFQEIGEMEVVRDTVPGRQCLATTKFITGDYAETLRVLKTIEDHMNESDEFNYNMAMTLGAQSRWPEAEKYFLLVKNPHYKNELFYTSWLCRCYIKNRKPESAWNLYTEATQTEDAKTLLQIISNDCFVGGFYYYSMKAYDVLSKFEGDATMRDGMIASAVGVFRSVLSRKESSDKLIDVLSALASEPEAEQTLQVIQDYIENSGEFEGVGW</sequence>
<dbReference type="InterPro" id="IPR019734">
    <property type="entry name" value="TPR_rpt"/>
</dbReference>
<dbReference type="InterPro" id="IPR011990">
    <property type="entry name" value="TPR-like_helical_dom_sf"/>
</dbReference>
<evidence type="ECO:0000256" key="8">
    <source>
        <dbReference type="SAM" id="Phobius"/>
    </source>
</evidence>
<evidence type="ECO:0000313" key="10">
    <source>
        <dbReference type="Proteomes" id="UP000179807"/>
    </source>
</evidence>
<dbReference type="PANTHER" id="PTHR14781:SF0">
    <property type="entry name" value="INTRAFLAGELLAR TRANSPORT PROTEIN 56"/>
    <property type="match status" value="1"/>
</dbReference>
<dbReference type="SMART" id="SM00028">
    <property type="entry name" value="TPR"/>
    <property type="match status" value="4"/>
</dbReference>
<gene>
    <name evidence="9" type="ORF">TRFO_06065</name>
</gene>
<dbReference type="GO" id="GO:0036064">
    <property type="term" value="C:ciliary basal body"/>
    <property type="evidence" value="ECO:0007669"/>
    <property type="project" value="TreeGrafter"/>
</dbReference>
<protein>
    <recommendedName>
        <fullName evidence="3">Intraflagellar transport protein 56</fullName>
    </recommendedName>
</protein>
<evidence type="ECO:0000256" key="1">
    <source>
        <dbReference type="ARBA" id="ARBA00004138"/>
    </source>
</evidence>
<dbReference type="SUPFAM" id="SSF48452">
    <property type="entry name" value="TPR-like"/>
    <property type="match status" value="3"/>
</dbReference>
<reference evidence="9" key="1">
    <citation type="submission" date="2016-10" db="EMBL/GenBank/DDBJ databases">
        <authorList>
            <person name="Benchimol M."/>
            <person name="Almeida L.G."/>
            <person name="Vasconcelos A.T."/>
            <person name="Perreira-Neves A."/>
            <person name="Rosa I.A."/>
            <person name="Tasca T."/>
            <person name="Bogo M.R."/>
            <person name="de Souza W."/>
        </authorList>
    </citation>
    <scope>NUCLEOTIDE SEQUENCE [LARGE SCALE GENOMIC DNA]</scope>
    <source>
        <strain evidence="9">K</strain>
    </source>
</reference>